<evidence type="ECO:0000256" key="4">
    <source>
        <dbReference type="ARBA" id="ARBA00022824"/>
    </source>
</evidence>
<feature type="compositionally biased region" description="Polar residues" evidence="6">
    <location>
        <begin position="488"/>
        <end position="529"/>
    </location>
</feature>
<feature type="domain" description="Sec16 Sec23-binding" evidence="7">
    <location>
        <begin position="1437"/>
        <end position="1673"/>
    </location>
</feature>
<protein>
    <submittedName>
        <fullName evidence="8">SEC16A_2 protein</fullName>
    </submittedName>
</protein>
<dbReference type="PANTHER" id="PTHR13402:SF6">
    <property type="entry name" value="SECRETORY 16, ISOFORM I"/>
    <property type="match status" value="1"/>
</dbReference>
<proteinExistence type="inferred from homology"/>
<feature type="region of interest" description="Disordered" evidence="6">
    <location>
        <begin position="1114"/>
        <end position="1137"/>
    </location>
</feature>
<evidence type="ECO:0000313" key="8">
    <source>
        <dbReference type="EMBL" id="JAG80143.1"/>
    </source>
</evidence>
<accession>A0A0C9RSG7</accession>
<feature type="compositionally biased region" description="Low complexity" evidence="6">
    <location>
        <begin position="1416"/>
        <end position="1427"/>
    </location>
</feature>
<feature type="compositionally biased region" description="Polar residues" evidence="6">
    <location>
        <begin position="743"/>
        <end position="759"/>
    </location>
</feature>
<dbReference type="GO" id="GO:0007030">
    <property type="term" value="P:Golgi organization"/>
    <property type="evidence" value="ECO:0007669"/>
    <property type="project" value="TreeGrafter"/>
</dbReference>
<feature type="region of interest" description="Disordered" evidence="6">
    <location>
        <begin position="109"/>
        <end position="163"/>
    </location>
</feature>
<dbReference type="GO" id="GO:0016192">
    <property type="term" value="P:vesicle-mediated transport"/>
    <property type="evidence" value="ECO:0007669"/>
    <property type="project" value="UniProtKB-KW"/>
</dbReference>
<dbReference type="GO" id="GO:0070973">
    <property type="term" value="P:protein localization to endoplasmic reticulum exit site"/>
    <property type="evidence" value="ECO:0007669"/>
    <property type="project" value="TreeGrafter"/>
</dbReference>
<comment type="similarity">
    <text evidence="2">Belongs to the SEC16 family.</text>
</comment>
<dbReference type="Pfam" id="PF12931">
    <property type="entry name" value="TPR_Sec16"/>
    <property type="match status" value="1"/>
</dbReference>
<evidence type="ECO:0000256" key="3">
    <source>
        <dbReference type="ARBA" id="ARBA00022448"/>
    </source>
</evidence>
<dbReference type="Gene3D" id="1.25.40.1030">
    <property type="match status" value="1"/>
</dbReference>
<feature type="compositionally biased region" description="Polar residues" evidence="6">
    <location>
        <begin position="149"/>
        <end position="163"/>
    </location>
</feature>
<evidence type="ECO:0000256" key="6">
    <source>
        <dbReference type="SAM" id="MobiDB-lite"/>
    </source>
</evidence>
<feature type="region of interest" description="Disordered" evidence="6">
    <location>
        <begin position="1379"/>
        <end position="1427"/>
    </location>
</feature>
<feature type="compositionally biased region" description="Low complexity" evidence="6">
    <location>
        <begin position="1120"/>
        <end position="1130"/>
    </location>
</feature>
<dbReference type="EMBL" id="GBYB01010376">
    <property type="protein sequence ID" value="JAG80143.1"/>
    <property type="molecule type" value="Transcribed_RNA"/>
</dbReference>
<reference evidence="8" key="1">
    <citation type="submission" date="2015-01" db="EMBL/GenBank/DDBJ databases">
        <title>Transcriptome Assembly of Fopius arisanus.</title>
        <authorList>
            <person name="Geib S."/>
        </authorList>
    </citation>
    <scope>NUCLEOTIDE SEQUENCE</scope>
</reference>
<dbReference type="InterPro" id="IPR024298">
    <property type="entry name" value="Sec16_Sec23-bd"/>
</dbReference>
<feature type="region of interest" description="Disordered" evidence="6">
    <location>
        <begin position="483"/>
        <end position="529"/>
    </location>
</feature>
<dbReference type="GO" id="GO:0012507">
    <property type="term" value="C:ER to Golgi transport vesicle membrane"/>
    <property type="evidence" value="ECO:0007669"/>
    <property type="project" value="TreeGrafter"/>
</dbReference>
<feature type="region of interest" description="Disordered" evidence="6">
    <location>
        <begin position="914"/>
        <end position="963"/>
    </location>
</feature>
<evidence type="ECO:0000256" key="1">
    <source>
        <dbReference type="ARBA" id="ARBA00004240"/>
    </source>
</evidence>
<comment type="subcellular location">
    <subcellularLocation>
        <location evidence="1">Endoplasmic reticulum</location>
    </subcellularLocation>
</comment>
<feature type="region of interest" description="Disordered" evidence="6">
    <location>
        <begin position="719"/>
        <end position="827"/>
    </location>
</feature>
<organism evidence="8">
    <name type="scientific">Fopius arisanus</name>
    <dbReference type="NCBI Taxonomy" id="64838"/>
    <lineage>
        <taxon>Eukaryota</taxon>
        <taxon>Metazoa</taxon>
        <taxon>Ecdysozoa</taxon>
        <taxon>Arthropoda</taxon>
        <taxon>Hexapoda</taxon>
        <taxon>Insecta</taxon>
        <taxon>Pterygota</taxon>
        <taxon>Neoptera</taxon>
        <taxon>Endopterygota</taxon>
        <taxon>Hymenoptera</taxon>
        <taxon>Apocrita</taxon>
        <taxon>Ichneumonoidea</taxon>
        <taxon>Braconidae</taxon>
        <taxon>Opiinae</taxon>
        <taxon>Fopius</taxon>
    </lineage>
</organism>
<feature type="region of interest" description="Disordered" evidence="6">
    <location>
        <begin position="1774"/>
        <end position="1793"/>
    </location>
</feature>
<keyword evidence="5" id="KW-0931">ER-Golgi transport</keyword>
<sequence length="2157" mass="246145">MNNPYRARPGRPRVDPLAVANYGTQNKSVQPQMPGEIQPREISTTIQSNVLQPPQYAEISSQPNKAGDPWDWGNDNLDNGNDAWNWSVDQTHETHMQEPGVSKYLNSGQTIQTPLPDNYHNNSNGNNRPVPPRQQILSSAGGNLPRTGSHVSTPNFSQDPYSRYSNCDEKLQQRLQSPCTVPSTQLSSCSSALNANNEQVLWGQTMHKPFYSTSFDMSKNTGFHYAQQHKLEKMNEYERDSRIEKYNLTSEETSYNEVQSTAVSSPAIDWQNSITEENSVRKVNNQCAQASQEPDNCRLNRVNNLLMQKSEDLKMITLDDSPSLTSSSQSLLPPNVAFTVITQQLPQTNRQWENARGGIRNQLHENPLQGVNKIAAAEWQHGGHPMHFSQPQVSRTTFTHEAEASSLPVSKLSDTQLPLVPPSAKPLEGSLINNSVNEHRKANNIVGINDLSSSMNQITINESYKLSNQQIETQPLHFQNVMPESHRPSQLSYSAAQSVEQQHSTNNNSKSQQATITSPSSSQTQDLSFNESSRIQMISTLEATSRANKPIPPTNIVRPVQEQDVLPPQQRSMQNQNIDRGNISEHTNYDQWYNNSSTQVSQLSSASQNVWNSSVSELHLPLQGDWTPPQVSTSEPSIDTCASIQPPAESNLIAIREETRSEFQRSEVDTVSVSQLSHFQHPSIEQELLPSESYEFASNDRNTFLETGELTDSHHDQECVAPNQDEDNDEVPNDIPFLREVPGQSSNSEQSRNDPTGQEQYIIPTAGERRDMPPGQECLENDRLIRDTGRVEPDPLERRNDPSGREKSLPPVQPRNHPSGQERITPIQPIPQIYLEPNKVRQVPGTGTNNIDAHLDLVNMDNGIRRIPGGISPTDATVIESLKSDGRNDRVVTGSQEYSSISAVLNIQETREEAIGASTKEKTTISPASPKRRDSYEDGDDEESGNSRDESRERRERRDLRDSSPLALENRRRYDRNYYEHDRDREFDEDYYYDRRRPDYDRPYNSREDLDRRDASYRNGDRGHRVEDNDDPGRRGRGRSEEERDSRPVGKRDELRNQRDRSDDNRRRDRERDVRDYYMRDGRDIRDPRIRDFPDSDRRRRRFDEYDRDHRREYYDDPYSRSSRPSSRSSYNDRERDYYLRPRDPYYGYNNGYAGYDYGVNYNANYYAYLENLRRTNPAAYIEWYNKYYLNHPHHQQLQPKLSQTLANYSEDRASVHSGQSSCDDRTASGKLMAGDISLIEDSRITSRMTPTKFSTSHAQGLFSIGSLMYVHASYPTEGERAKVDIVSIDGVLLHDPIVRELRSYPGPLIKGVTHKKTIIEYCESKINKAAANDKVIDRASYVLLYQLMIMLIQQNGNVVGVDIAALLLRNKESYPYDANASTQSKEQEFTQQSSTVCPNSSTSGNESPDETHLFSKQIESQQQSKQTVEQITNEFRKTLLNGLIQEALEYAMSEGLWGHALFLASKLEKRTHATVMTRFANSLSPQDPLQTLYQLHSGRVPASVTCIADCKWDDWRPHLAMIISNTSGNPEINHRSISTMGDTLAARGDLYAAHFCYILAEIDFGNYGKLGTKIVLIGANHNKHYADFVTLEAVMLTEIYEYARSLSEPSFMIMALQTFKFENALNMIDYGLVEKGLLYLEQIAINIVNTPSKFKPTFIADIYKLSERLKFHDPVFKDSTENGVSLTWLDNLSELVIKYETGELMKDGPHETQLNQEQIEMQQNTQQNQWVYSSNPPEYGNAAISTMEISSVDSNQGQWQPLLNHDNIQYAGSSVDKNNYQSNQPQLVPQQPHQGYWTQQQIYNHEEFNDWQLEQGDQAQNHQSEQIDVDSAQPNNAWNYESEKEEKPTAPGVSSHILSSDYNCYGEWKLSSPYCVSILRRRKTYCTNKSSPNDLSEPLENIQMDPPYLYPLHAGASLMTGMPKHYKKTIKYPKIIASYPKVLDTKDLPVSKYKRVHPKYTKPPPAHPPKFLKCKLKVKAPDNSDKDTDRVSSTGVNGDEDGENLEDNERENFMNKCQIKMRRSWNPTDLDIQFNRSTFDSLMKSEDSNYRSNYLPIKIYSKEEIHDNHSKCQDRSSIGRVADMRRRDIICDTVDAWSHNVQSLDSRNLSYRPIIFGGTFDIDAPCQSEKNDLYEGRGCSTRSKRISKTFNIDCPL</sequence>
<evidence type="ECO:0000256" key="2">
    <source>
        <dbReference type="ARBA" id="ARBA00005927"/>
    </source>
</evidence>
<feature type="compositionally biased region" description="Polar residues" evidence="6">
    <location>
        <begin position="1380"/>
        <end position="1407"/>
    </location>
</feature>
<feature type="compositionally biased region" description="Acidic residues" evidence="6">
    <location>
        <begin position="1999"/>
        <end position="2010"/>
    </location>
</feature>
<evidence type="ECO:0000259" key="7">
    <source>
        <dbReference type="Pfam" id="PF12931"/>
    </source>
</evidence>
<feature type="compositionally biased region" description="Basic and acidic residues" evidence="6">
    <location>
        <begin position="945"/>
        <end position="962"/>
    </location>
</feature>
<evidence type="ECO:0000256" key="5">
    <source>
        <dbReference type="ARBA" id="ARBA00022892"/>
    </source>
</evidence>
<feature type="region of interest" description="Disordered" evidence="6">
    <location>
        <begin position="1980"/>
        <end position="2011"/>
    </location>
</feature>
<feature type="compositionally biased region" description="Basic and acidic residues" evidence="6">
    <location>
        <begin position="1980"/>
        <end position="1991"/>
    </location>
</feature>
<keyword evidence="4" id="KW-0256">Endoplasmic reticulum</keyword>
<feature type="compositionally biased region" description="Polar residues" evidence="6">
    <location>
        <begin position="109"/>
        <end position="127"/>
    </location>
</feature>
<keyword evidence="3" id="KW-0813">Transport</keyword>
<feature type="compositionally biased region" description="Basic and acidic residues" evidence="6">
    <location>
        <begin position="780"/>
        <end position="808"/>
    </location>
</feature>
<dbReference type="GO" id="GO:0070971">
    <property type="term" value="C:endoplasmic reticulum exit site"/>
    <property type="evidence" value="ECO:0007669"/>
    <property type="project" value="TreeGrafter"/>
</dbReference>
<name>A0A0C9RSG7_9HYME</name>
<dbReference type="CDD" id="cd09233">
    <property type="entry name" value="ACE1-Sec16-like"/>
    <property type="match status" value="1"/>
</dbReference>
<dbReference type="PANTHER" id="PTHR13402">
    <property type="entry name" value="RGPR-RELATED"/>
    <property type="match status" value="1"/>
</dbReference>
<feature type="region of interest" description="Disordered" evidence="6">
    <location>
        <begin position="995"/>
        <end position="1070"/>
    </location>
</feature>
<feature type="compositionally biased region" description="Basic and acidic residues" evidence="6">
    <location>
        <begin position="914"/>
        <end position="923"/>
    </location>
</feature>
<gene>
    <name evidence="8" type="primary">SEC16A_2</name>
    <name evidence="8" type="ORF">g.44425</name>
</gene>